<sequence length="392" mass="40172">MSPLPSRRSLLKAAAVLPALLGPARAALPGPRPLRLAVLLPAHESLPGFTAAFLAGLQGPLQAAGAGLQVTRSGPGPAQLRRAAAQALAGAPDALITLGDGVPELLGEALPPGLPVIAAGPGAAPTRRPARAGLLGASLHAWEAEWLMGAELARRAQPTFLLISPLDSGYDLPFAFSQGLARGGKLVGSAVLDPAAGPQALGTQLRAARESGARHLHLQDSAQMHAALVRRAAQRLGLSLSVDSLGHGAEQVRAQTAQGLHPAAALGQDVGRWLAQASAALPALSPLGLVAALSGASFQGARGHLQVTPDGLLRAPLALVTPGRAPQPLAQRPRWRPPGHSAAQRAPVRLSPRRRAELEPSAYNRSGRPLTSNHASSLAAAARWLTQPSRSR</sequence>
<keyword evidence="4" id="KW-1185">Reference proteome</keyword>
<dbReference type="Proteomes" id="UP001596317">
    <property type="component" value="Unassembled WGS sequence"/>
</dbReference>
<feature type="signal peptide" evidence="2">
    <location>
        <begin position="1"/>
        <end position="26"/>
    </location>
</feature>
<dbReference type="InterPro" id="IPR028082">
    <property type="entry name" value="Peripla_BP_I"/>
</dbReference>
<accession>A0ABW1ZSV8</accession>
<evidence type="ECO:0000256" key="1">
    <source>
        <dbReference type="SAM" id="MobiDB-lite"/>
    </source>
</evidence>
<organism evidence="3 4">
    <name type="scientific">Deinococcus multiflagellatus</name>
    <dbReference type="NCBI Taxonomy" id="1656887"/>
    <lineage>
        <taxon>Bacteria</taxon>
        <taxon>Thermotogati</taxon>
        <taxon>Deinococcota</taxon>
        <taxon>Deinococci</taxon>
        <taxon>Deinococcales</taxon>
        <taxon>Deinococcaceae</taxon>
        <taxon>Deinococcus</taxon>
    </lineage>
</organism>
<evidence type="ECO:0000256" key="2">
    <source>
        <dbReference type="SAM" id="SignalP"/>
    </source>
</evidence>
<dbReference type="PROSITE" id="PS51318">
    <property type="entry name" value="TAT"/>
    <property type="match status" value="1"/>
</dbReference>
<dbReference type="SUPFAM" id="SSF53822">
    <property type="entry name" value="Periplasmic binding protein-like I"/>
    <property type="match status" value="1"/>
</dbReference>
<proteinExistence type="predicted"/>
<feature type="region of interest" description="Disordered" evidence="1">
    <location>
        <begin position="323"/>
        <end position="392"/>
    </location>
</feature>
<reference evidence="4" key="1">
    <citation type="journal article" date="2019" name="Int. J. Syst. Evol. Microbiol.">
        <title>The Global Catalogue of Microorganisms (GCM) 10K type strain sequencing project: providing services to taxonomists for standard genome sequencing and annotation.</title>
        <authorList>
            <consortium name="The Broad Institute Genomics Platform"/>
            <consortium name="The Broad Institute Genome Sequencing Center for Infectious Disease"/>
            <person name="Wu L."/>
            <person name="Ma J."/>
        </authorList>
    </citation>
    <scope>NUCLEOTIDE SEQUENCE [LARGE SCALE GENOMIC DNA]</scope>
    <source>
        <strain evidence="4">CCUG 63830</strain>
    </source>
</reference>
<comment type="caution">
    <text evidence="3">The sequence shown here is derived from an EMBL/GenBank/DDBJ whole genome shotgun (WGS) entry which is preliminary data.</text>
</comment>
<feature type="chain" id="PRO_5045103372" evidence="2">
    <location>
        <begin position="27"/>
        <end position="392"/>
    </location>
</feature>
<keyword evidence="2" id="KW-0732">Signal</keyword>
<dbReference type="InterPro" id="IPR006311">
    <property type="entry name" value="TAT_signal"/>
</dbReference>
<evidence type="ECO:0000313" key="4">
    <source>
        <dbReference type="Proteomes" id="UP001596317"/>
    </source>
</evidence>
<name>A0ABW1ZSV8_9DEIO</name>
<dbReference type="RefSeq" id="WP_380059198.1">
    <property type="nucleotide sequence ID" value="NZ_JBHSWB010000003.1"/>
</dbReference>
<evidence type="ECO:0000313" key="3">
    <source>
        <dbReference type="EMBL" id="MFC6663456.1"/>
    </source>
</evidence>
<dbReference type="EMBL" id="JBHSWB010000003">
    <property type="protein sequence ID" value="MFC6663456.1"/>
    <property type="molecule type" value="Genomic_DNA"/>
</dbReference>
<gene>
    <name evidence="3" type="ORF">ACFP90_25880</name>
</gene>
<protein>
    <submittedName>
        <fullName evidence="3">ABC transporter substrate-binding protein</fullName>
    </submittedName>
</protein>